<sequence>MAVRQSVCCIRRRSLSRTGLVALLFLAACGQSVPPGGESVDSISMQAASAMRSAEEERYIGEGSGKGNRGGDLYAAAEGTDGETAEPTREDAGEKTGADLDAVTGTGTATGIEAAGEIETARDLEAMKGTGPATGKDAVSGKELRKEIDKGTGETAGSHPSEGEPREKTGESNLVTTERVPLGEPSSNESTPAPDTKSSEDNWDGDNKLTFGELYASIGVRGIELSEKVEALTGQEVEMSGYMAPPLTAGVRFFVLTKTLMAVCPFCSTDADWPADIVVVYLPDGEELNPTEHPVKVTGRLDTGSFIDKETGFVSLVRIYADQVEVLR</sequence>
<reference evidence="3" key="2">
    <citation type="journal article" date="2021" name="Data Brief">
        <title>Draft genome sequence data of the facultative, thermophilic, xylanolytic bacterium Paenibacillus sp. strain DA-C8.</title>
        <authorList>
            <person name="Chhe C."/>
            <person name="Uke A."/>
            <person name="Baramee S."/>
            <person name="Ungkulpasvich U."/>
            <person name="Tachaapaikoon C."/>
            <person name="Pason P."/>
            <person name="Waeonukul R."/>
            <person name="Ratanakhanokchai K."/>
            <person name="Kosugi A."/>
        </authorList>
    </citation>
    <scope>NUCLEOTIDE SEQUENCE</scope>
    <source>
        <strain evidence="3">DA-C8</strain>
    </source>
</reference>
<comment type="caution">
    <text evidence="3">The sequence shown here is derived from an EMBL/GenBank/DDBJ whole genome shotgun (WGS) entry which is preliminary data.</text>
</comment>
<dbReference type="Gene3D" id="2.40.50.870">
    <property type="entry name" value="Protein of unknown function (DUF3299)"/>
    <property type="match status" value="1"/>
</dbReference>
<feature type="compositionally biased region" description="Basic and acidic residues" evidence="1">
    <location>
        <begin position="161"/>
        <end position="170"/>
    </location>
</feature>
<reference evidence="3" key="1">
    <citation type="submission" date="2020-08" db="EMBL/GenBank/DDBJ databases">
        <authorList>
            <person name="Uke A."/>
            <person name="Chhe C."/>
            <person name="Baramee S."/>
            <person name="Kosugi A."/>
        </authorList>
    </citation>
    <scope>NUCLEOTIDE SEQUENCE</scope>
    <source>
        <strain evidence="3">DA-C8</strain>
    </source>
</reference>
<feature type="region of interest" description="Disordered" evidence="1">
    <location>
        <begin position="55"/>
        <end position="206"/>
    </location>
</feature>
<feature type="signal peptide" evidence="2">
    <location>
        <begin position="1"/>
        <end position="30"/>
    </location>
</feature>
<dbReference type="RefSeq" id="WP_200966984.1">
    <property type="nucleotide sequence ID" value="NZ_BMAQ01000026.1"/>
</dbReference>
<evidence type="ECO:0000256" key="1">
    <source>
        <dbReference type="SAM" id="MobiDB-lite"/>
    </source>
</evidence>
<dbReference type="Proteomes" id="UP000654993">
    <property type="component" value="Unassembled WGS sequence"/>
</dbReference>
<evidence type="ECO:0000256" key="2">
    <source>
        <dbReference type="SAM" id="SignalP"/>
    </source>
</evidence>
<organism evidence="3 4">
    <name type="scientific">Insulibacter thermoxylanivorax</name>
    <dbReference type="NCBI Taxonomy" id="2749268"/>
    <lineage>
        <taxon>Bacteria</taxon>
        <taxon>Bacillati</taxon>
        <taxon>Bacillota</taxon>
        <taxon>Bacilli</taxon>
        <taxon>Bacillales</taxon>
        <taxon>Paenibacillaceae</taxon>
        <taxon>Insulibacter</taxon>
    </lineage>
</organism>
<name>A0A916VGQ0_9BACL</name>
<gene>
    <name evidence="3" type="ORF">PRECH8_20470</name>
</gene>
<feature type="chain" id="PRO_5036826217" description="Lipoprotein" evidence="2">
    <location>
        <begin position="31"/>
        <end position="328"/>
    </location>
</feature>
<accession>A0A916VGQ0</accession>
<feature type="compositionally biased region" description="Low complexity" evidence="1">
    <location>
        <begin position="99"/>
        <end position="118"/>
    </location>
</feature>
<evidence type="ECO:0000313" key="4">
    <source>
        <dbReference type="Proteomes" id="UP000654993"/>
    </source>
</evidence>
<evidence type="ECO:0000313" key="3">
    <source>
        <dbReference type="EMBL" id="GFR38751.1"/>
    </source>
</evidence>
<dbReference type="AlphaFoldDB" id="A0A916VGQ0"/>
<feature type="compositionally biased region" description="Basic and acidic residues" evidence="1">
    <location>
        <begin position="86"/>
        <end position="98"/>
    </location>
</feature>
<proteinExistence type="predicted"/>
<feature type="compositionally biased region" description="Basic and acidic residues" evidence="1">
    <location>
        <begin position="139"/>
        <end position="152"/>
    </location>
</feature>
<keyword evidence="2" id="KW-0732">Signal</keyword>
<dbReference type="EMBL" id="BMAQ01000026">
    <property type="protein sequence ID" value="GFR38751.1"/>
    <property type="molecule type" value="Genomic_DNA"/>
</dbReference>
<evidence type="ECO:0008006" key="5">
    <source>
        <dbReference type="Google" id="ProtNLM"/>
    </source>
</evidence>
<dbReference type="PROSITE" id="PS51257">
    <property type="entry name" value="PROKAR_LIPOPROTEIN"/>
    <property type="match status" value="1"/>
</dbReference>
<protein>
    <recommendedName>
        <fullName evidence="5">Lipoprotein</fullName>
    </recommendedName>
</protein>
<keyword evidence="4" id="KW-1185">Reference proteome</keyword>